<dbReference type="Gene3D" id="2.40.420.20">
    <property type="match status" value="1"/>
</dbReference>
<dbReference type="Pfam" id="PF25876">
    <property type="entry name" value="HH_MFP_RND"/>
    <property type="match status" value="1"/>
</dbReference>
<dbReference type="InterPro" id="IPR058792">
    <property type="entry name" value="Beta-barrel_RND_2"/>
</dbReference>
<dbReference type="GO" id="GO:0015562">
    <property type="term" value="F:efflux transmembrane transporter activity"/>
    <property type="evidence" value="ECO:0007669"/>
    <property type="project" value="TreeGrafter"/>
</dbReference>
<dbReference type="Gene3D" id="2.40.30.170">
    <property type="match status" value="1"/>
</dbReference>
<dbReference type="FunFam" id="2.40.30.170:FF:000010">
    <property type="entry name" value="Efflux RND transporter periplasmic adaptor subunit"/>
    <property type="match status" value="1"/>
</dbReference>
<dbReference type="Pfam" id="PF25954">
    <property type="entry name" value="Beta-barrel_RND_2"/>
    <property type="match status" value="1"/>
</dbReference>
<dbReference type="NCBIfam" id="TIGR01730">
    <property type="entry name" value="RND_mfp"/>
    <property type="match status" value="1"/>
</dbReference>
<evidence type="ECO:0000259" key="8">
    <source>
        <dbReference type="Pfam" id="PF25967"/>
    </source>
</evidence>
<name>A0A5M8FAB3_PSEVE</name>
<evidence type="ECO:0000256" key="1">
    <source>
        <dbReference type="ARBA" id="ARBA00004196"/>
    </source>
</evidence>
<dbReference type="RefSeq" id="WP_150054814.1">
    <property type="nucleotide sequence ID" value="NZ_VWXT01000243.1"/>
</dbReference>
<dbReference type="InterPro" id="IPR058624">
    <property type="entry name" value="MdtA-like_HH"/>
</dbReference>
<comment type="subcellular location">
    <subcellularLocation>
        <location evidence="1">Cell envelope</location>
    </subcellularLocation>
</comment>
<keyword evidence="3" id="KW-0813">Transport</keyword>
<comment type="similarity">
    <text evidence="2">Belongs to the membrane fusion protein (MFP) (TC 8.A.1) family.</text>
</comment>
<feature type="domain" description="Multidrug resistance protein MdtA-like C-terminal permuted SH3" evidence="8">
    <location>
        <begin position="283"/>
        <end position="348"/>
    </location>
</feature>
<evidence type="ECO:0000256" key="2">
    <source>
        <dbReference type="ARBA" id="ARBA00009477"/>
    </source>
</evidence>
<dbReference type="PANTHER" id="PTHR30469:SF11">
    <property type="entry name" value="BLL4320 PROTEIN"/>
    <property type="match status" value="1"/>
</dbReference>
<dbReference type="Gene3D" id="1.10.287.470">
    <property type="entry name" value="Helix hairpin bin"/>
    <property type="match status" value="1"/>
</dbReference>
<dbReference type="GO" id="GO:1990281">
    <property type="term" value="C:efflux pump complex"/>
    <property type="evidence" value="ECO:0007669"/>
    <property type="project" value="TreeGrafter"/>
</dbReference>
<evidence type="ECO:0000313" key="9">
    <source>
        <dbReference type="EMBL" id="KAA6178262.1"/>
    </source>
</evidence>
<dbReference type="EMBL" id="VWXT01000243">
    <property type="protein sequence ID" value="KAA6178262.1"/>
    <property type="molecule type" value="Genomic_DNA"/>
</dbReference>
<evidence type="ECO:0000256" key="3">
    <source>
        <dbReference type="ARBA" id="ARBA00022448"/>
    </source>
</evidence>
<dbReference type="InterPro" id="IPR058625">
    <property type="entry name" value="MdtA-like_BSH"/>
</dbReference>
<gene>
    <name evidence="9" type="ORF">F3K53_15500</name>
</gene>
<dbReference type="Proteomes" id="UP000323909">
    <property type="component" value="Unassembled WGS sequence"/>
</dbReference>
<keyword evidence="4" id="KW-0175">Coiled coil</keyword>
<feature type="domain" description="CusB-like beta-barrel" evidence="7">
    <location>
        <begin position="201"/>
        <end position="274"/>
    </location>
</feature>
<evidence type="ECO:0000313" key="10">
    <source>
        <dbReference type="Proteomes" id="UP000323909"/>
    </source>
</evidence>
<dbReference type="InterPro" id="IPR006143">
    <property type="entry name" value="RND_pump_MFP"/>
</dbReference>
<dbReference type="PANTHER" id="PTHR30469">
    <property type="entry name" value="MULTIDRUG RESISTANCE PROTEIN MDTA"/>
    <property type="match status" value="1"/>
</dbReference>
<organism evidence="9 10">
    <name type="scientific">Pseudomonas veronii</name>
    <dbReference type="NCBI Taxonomy" id="76761"/>
    <lineage>
        <taxon>Bacteria</taxon>
        <taxon>Pseudomonadati</taxon>
        <taxon>Pseudomonadota</taxon>
        <taxon>Gammaproteobacteria</taxon>
        <taxon>Pseudomonadales</taxon>
        <taxon>Pseudomonadaceae</taxon>
        <taxon>Pseudomonas</taxon>
    </lineage>
</organism>
<feature type="domain" description="Multidrug resistance protein MdtA-like barrel-sandwich hybrid" evidence="6">
    <location>
        <begin position="75"/>
        <end position="188"/>
    </location>
</feature>
<feature type="domain" description="Multidrug resistance protein MdtA-like alpha-helical hairpin" evidence="5">
    <location>
        <begin position="106"/>
        <end position="163"/>
    </location>
</feature>
<dbReference type="Gene3D" id="2.40.50.100">
    <property type="match status" value="1"/>
</dbReference>
<dbReference type="Pfam" id="PF25967">
    <property type="entry name" value="RND-MFP_C"/>
    <property type="match status" value="1"/>
</dbReference>
<protein>
    <submittedName>
        <fullName evidence="9">Efflux RND transporter periplasmic adaptor subunit</fullName>
    </submittedName>
</protein>
<accession>A0A5M8FAB3</accession>
<evidence type="ECO:0000259" key="7">
    <source>
        <dbReference type="Pfam" id="PF25954"/>
    </source>
</evidence>
<evidence type="ECO:0000259" key="6">
    <source>
        <dbReference type="Pfam" id="PF25917"/>
    </source>
</evidence>
<proteinExistence type="inferred from homology"/>
<dbReference type="Pfam" id="PF25917">
    <property type="entry name" value="BSH_RND"/>
    <property type="match status" value="1"/>
</dbReference>
<evidence type="ECO:0000259" key="5">
    <source>
        <dbReference type="Pfam" id="PF25876"/>
    </source>
</evidence>
<reference evidence="9 10" key="1">
    <citation type="submission" date="2019-09" db="EMBL/GenBank/DDBJ databases">
        <title>Genomic sequencing of 4 copper resistant soil isolates.</title>
        <authorList>
            <person name="Havryliuk O."/>
        </authorList>
    </citation>
    <scope>NUCLEOTIDE SEQUENCE [LARGE SCALE GENOMIC DNA]</scope>
    <source>
        <strain evidence="9 10">UKR4</strain>
    </source>
</reference>
<dbReference type="AlphaFoldDB" id="A0A5M8FAB3"/>
<evidence type="ECO:0000256" key="4">
    <source>
        <dbReference type="ARBA" id="ARBA00023054"/>
    </source>
</evidence>
<sequence length="381" mass="40980">MPGRRMLAMLGVVLVVVSMLAGYKAFWINQQLTRLNAPKPPASVSVAPVVTQLWQRQLPAAGSLKALKGIDLSIEVPGVVTQVHFESGQAVTAGQSLLQLENQMETAQRDIALANRSLARQNFERGQMLVDSQAISKGEFDRLSSEFNRHNALVKQYTAALEKKHITAPFSGTIGIRQVNIGDYLQSTAVIASLQDTSSLYVDFHVPEQAVQFIEIGQSVQVEVSARPGQHTLGLVSAINPIVDDSTRNVRVRATLPNPHNRLLPGMFASLQVQLAQPTPQVVVPEESISYSPAGQYVYVVSPHEAAPETAGTVLTAEQRPVETGERRNGQVIITRGLAPGEQVVTAGQLKLKHGAPVIVSADRNLSPHAPLFSGDNGAAP</sequence>
<dbReference type="InterPro" id="IPR058627">
    <property type="entry name" value="MdtA-like_C"/>
</dbReference>
<dbReference type="SUPFAM" id="SSF111369">
    <property type="entry name" value="HlyD-like secretion proteins"/>
    <property type="match status" value="1"/>
</dbReference>
<comment type="caution">
    <text evidence="9">The sequence shown here is derived from an EMBL/GenBank/DDBJ whole genome shotgun (WGS) entry which is preliminary data.</text>
</comment>